<gene>
    <name evidence="3" type="ORF">SAMN04488068_2754</name>
</gene>
<dbReference type="AlphaFoldDB" id="A0A1M5QQP4"/>
<proteinExistence type="predicted"/>
<feature type="transmembrane region" description="Helical" evidence="1">
    <location>
        <begin position="32"/>
        <end position="64"/>
    </location>
</feature>
<protein>
    <submittedName>
        <fullName evidence="3">PAP2 superfamily protein</fullName>
    </submittedName>
</protein>
<feature type="transmembrane region" description="Helical" evidence="1">
    <location>
        <begin position="95"/>
        <end position="115"/>
    </location>
</feature>
<evidence type="ECO:0000259" key="2">
    <source>
        <dbReference type="Pfam" id="PF01569"/>
    </source>
</evidence>
<keyword evidence="1" id="KW-1133">Transmembrane helix</keyword>
<name>A0A1M5QQP4_9GAMM</name>
<sequence length="191" mass="20349">MSLLTHFGAIALLTPFALVIALWLWHAAGRAAALWWCLCVAGVGLTVALAKVYLAACAPAWIALRSPSGHAAFATIAYGGYTVIALAGRRSARAWTFRAAIAAWVLLIGVSRVVVHAHTPGEVVAGLIAGALGLAVFAWRYQGRRRPPYRWAAALLLLVGVVALATPTPHFTIEPWLRLAAGWMQPLLCQP</sequence>
<dbReference type="Gene3D" id="1.20.144.10">
    <property type="entry name" value="Phosphatidic acid phosphatase type 2/haloperoxidase"/>
    <property type="match status" value="1"/>
</dbReference>
<feature type="transmembrane region" description="Helical" evidence="1">
    <location>
        <begin position="151"/>
        <end position="173"/>
    </location>
</feature>
<dbReference type="Pfam" id="PF01569">
    <property type="entry name" value="PAP2"/>
    <property type="match status" value="1"/>
</dbReference>
<evidence type="ECO:0000313" key="3">
    <source>
        <dbReference type="EMBL" id="SHH16070.1"/>
    </source>
</evidence>
<keyword evidence="1" id="KW-0472">Membrane</keyword>
<dbReference type="InterPro" id="IPR000326">
    <property type="entry name" value="PAP2/HPO"/>
</dbReference>
<feature type="transmembrane region" description="Helical" evidence="1">
    <location>
        <begin position="6"/>
        <end position="25"/>
    </location>
</feature>
<dbReference type="Proteomes" id="UP000199758">
    <property type="component" value="Unassembled WGS sequence"/>
</dbReference>
<accession>A0A1M5QQP4</accession>
<evidence type="ECO:0000256" key="1">
    <source>
        <dbReference type="SAM" id="Phobius"/>
    </source>
</evidence>
<reference evidence="3 4" key="1">
    <citation type="submission" date="2016-11" db="EMBL/GenBank/DDBJ databases">
        <authorList>
            <person name="Jaros S."/>
            <person name="Januszkiewicz K."/>
            <person name="Wedrychowicz H."/>
        </authorList>
    </citation>
    <scope>NUCLEOTIDE SEQUENCE [LARGE SCALE GENOMIC DNA]</scope>
    <source>
        <strain evidence="3 4">CGMCC 1.7049</strain>
    </source>
</reference>
<keyword evidence="4" id="KW-1185">Reference proteome</keyword>
<evidence type="ECO:0000313" key="4">
    <source>
        <dbReference type="Proteomes" id="UP000199758"/>
    </source>
</evidence>
<dbReference type="STRING" id="490188.SAMN04488068_2754"/>
<dbReference type="EMBL" id="FQWZ01000006">
    <property type="protein sequence ID" value="SHH16070.1"/>
    <property type="molecule type" value="Genomic_DNA"/>
</dbReference>
<feature type="domain" description="Phosphatidic acid phosphatase type 2/haloperoxidase" evidence="2">
    <location>
        <begin position="67"/>
        <end position="143"/>
    </location>
</feature>
<keyword evidence="1" id="KW-0812">Transmembrane</keyword>
<dbReference type="InterPro" id="IPR036938">
    <property type="entry name" value="PAP2/HPO_sf"/>
</dbReference>
<dbReference type="SUPFAM" id="SSF48317">
    <property type="entry name" value="Acid phosphatase/Vanadium-dependent haloperoxidase"/>
    <property type="match status" value="1"/>
</dbReference>
<feature type="transmembrane region" description="Helical" evidence="1">
    <location>
        <begin position="70"/>
        <end position="88"/>
    </location>
</feature>
<organism evidence="3 4">
    <name type="scientific">Hydrocarboniphaga daqingensis</name>
    <dbReference type="NCBI Taxonomy" id="490188"/>
    <lineage>
        <taxon>Bacteria</taxon>
        <taxon>Pseudomonadati</taxon>
        <taxon>Pseudomonadota</taxon>
        <taxon>Gammaproteobacteria</taxon>
        <taxon>Nevskiales</taxon>
        <taxon>Nevskiaceae</taxon>
        <taxon>Hydrocarboniphaga</taxon>
    </lineage>
</organism>
<feature type="transmembrane region" description="Helical" evidence="1">
    <location>
        <begin position="121"/>
        <end position="139"/>
    </location>
</feature>